<dbReference type="PANTHER" id="PTHR30068">
    <property type="entry name" value="URONATE ISOMERASE"/>
    <property type="match status" value="1"/>
</dbReference>
<evidence type="ECO:0000256" key="6">
    <source>
        <dbReference type="ARBA" id="ARBA00023235"/>
    </source>
</evidence>
<dbReference type="Gene3D" id="3.20.20.140">
    <property type="entry name" value="Metal-dependent hydrolases"/>
    <property type="match status" value="1"/>
</dbReference>
<dbReference type="Gene3D" id="1.10.2020.10">
    <property type="entry name" value="uronate isomerase, domain 2, chain A"/>
    <property type="match status" value="1"/>
</dbReference>
<accession>A0ABP9MAI9</accession>
<name>A0ABP9MAI9_9MICO</name>
<dbReference type="GO" id="GO:0016853">
    <property type="term" value="F:isomerase activity"/>
    <property type="evidence" value="ECO:0007669"/>
    <property type="project" value="UniProtKB-KW"/>
</dbReference>
<dbReference type="InterPro" id="IPR003766">
    <property type="entry name" value="Uronate_isomerase"/>
</dbReference>
<comment type="pathway">
    <text evidence="2">Carbohydrate metabolism; pentose and glucuronate interconversion.</text>
</comment>
<evidence type="ECO:0000256" key="3">
    <source>
        <dbReference type="ARBA" id="ARBA00008397"/>
    </source>
</evidence>
<evidence type="ECO:0000256" key="1">
    <source>
        <dbReference type="ARBA" id="ARBA00001165"/>
    </source>
</evidence>
<dbReference type="RefSeq" id="WP_194414720.1">
    <property type="nucleotide sequence ID" value="NZ_BAABKZ010000002.1"/>
</dbReference>
<protein>
    <recommendedName>
        <fullName evidence="5">Uronate isomerase</fullName>
        <ecNumber evidence="4">5.3.1.12</ecNumber>
    </recommendedName>
</protein>
<evidence type="ECO:0000256" key="4">
    <source>
        <dbReference type="ARBA" id="ARBA00012546"/>
    </source>
</evidence>
<keyword evidence="8" id="KW-1185">Reference proteome</keyword>
<comment type="catalytic activity">
    <reaction evidence="1">
        <text>D-glucuronate = D-fructuronate</text>
        <dbReference type="Rhea" id="RHEA:13049"/>
        <dbReference type="ChEBI" id="CHEBI:58720"/>
        <dbReference type="ChEBI" id="CHEBI:59863"/>
        <dbReference type="EC" id="5.3.1.12"/>
    </reaction>
</comment>
<dbReference type="Proteomes" id="UP001501407">
    <property type="component" value="Unassembled WGS sequence"/>
</dbReference>
<dbReference type="PANTHER" id="PTHR30068:SF4">
    <property type="entry name" value="URONATE ISOMERASE"/>
    <property type="match status" value="1"/>
</dbReference>
<evidence type="ECO:0000256" key="5">
    <source>
        <dbReference type="ARBA" id="ARBA00020555"/>
    </source>
</evidence>
<evidence type="ECO:0000313" key="7">
    <source>
        <dbReference type="EMBL" id="GAA5092479.1"/>
    </source>
</evidence>
<dbReference type="EC" id="5.3.1.12" evidence="4"/>
<keyword evidence="6 7" id="KW-0413">Isomerase</keyword>
<dbReference type="NCBIfam" id="NF002794">
    <property type="entry name" value="PRK02925.1"/>
    <property type="match status" value="1"/>
</dbReference>
<comment type="similarity">
    <text evidence="3">Belongs to the metallo-dependent hydrolases superfamily. Uronate isomerase family.</text>
</comment>
<dbReference type="SUPFAM" id="SSF51556">
    <property type="entry name" value="Metallo-dependent hydrolases"/>
    <property type="match status" value="1"/>
</dbReference>
<evidence type="ECO:0000313" key="8">
    <source>
        <dbReference type="Proteomes" id="UP001501407"/>
    </source>
</evidence>
<proteinExistence type="inferred from homology"/>
<dbReference type="EMBL" id="BAABKZ010000002">
    <property type="protein sequence ID" value="GAA5092479.1"/>
    <property type="molecule type" value="Genomic_DNA"/>
</dbReference>
<gene>
    <name evidence="7" type="primary">uxaC</name>
    <name evidence="7" type="ORF">GCM10025760_21230</name>
</gene>
<reference evidence="8" key="1">
    <citation type="journal article" date="2019" name="Int. J. Syst. Evol. Microbiol.">
        <title>The Global Catalogue of Microorganisms (GCM) 10K type strain sequencing project: providing services to taxonomists for standard genome sequencing and annotation.</title>
        <authorList>
            <consortium name="The Broad Institute Genomics Platform"/>
            <consortium name="The Broad Institute Genome Sequencing Center for Infectious Disease"/>
            <person name="Wu L."/>
            <person name="Ma J."/>
        </authorList>
    </citation>
    <scope>NUCLEOTIDE SEQUENCE [LARGE SCALE GENOMIC DNA]</scope>
    <source>
        <strain evidence="8">JCM 18959</strain>
    </source>
</reference>
<evidence type="ECO:0000256" key="2">
    <source>
        <dbReference type="ARBA" id="ARBA00004892"/>
    </source>
</evidence>
<organism evidence="7 8">
    <name type="scientific">Microbacterium yannicii</name>
    <dbReference type="NCBI Taxonomy" id="671622"/>
    <lineage>
        <taxon>Bacteria</taxon>
        <taxon>Bacillati</taxon>
        <taxon>Actinomycetota</taxon>
        <taxon>Actinomycetes</taxon>
        <taxon>Micrococcales</taxon>
        <taxon>Microbacteriaceae</taxon>
        <taxon>Microbacterium</taxon>
    </lineage>
</organism>
<sequence>MSTITPPTTSPLGAAVADDRLEPRDPHRLFPGDRRTRDIARGLYERVATAPIVSPHGHVPAEWIARDIPFTDPTALLVSHDHYVTRLLHASGLDLDELGVGGHPVDPRAAWRLFAERQAVFAGTATGYWIDEELRNVLDIDVALSAETADAVYDRIQAKLDTPAFRPRALFERFGIEVLATTDDPLDDLRFHGEIAASGLPGRVLPTFRPDRYLDPDSPEFATDIARLLASEGQETSFRGYLTALEARRAHFIRHGATSADHGIEDPATVDLTGDEAARLFQLAVSGRADAAERQVFRGHMLLQMARMSVDDGLVMTVHAGVVRNHSTATFRRFGADTGHDFPRRTDFVRGLRPLLERFGLEKSFHLVLFAVDETVYSREIAPMASFYPSVYIGAPWWFLDAPDAMARFRSAVTESAGFSRGSGFIDDTRAFLSIPARHDTARRVDASFLARLVSEGRLTEAAAGAVIDDIAGPQPRRVFKL</sequence>
<comment type="caution">
    <text evidence="7">The sequence shown here is derived from an EMBL/GenBank/DDBJ whole genome shotgun (WGS) entry which is preliminary data.</text>
</comment>
<dbReference type="InterPro" id="IPR032466">
    <property type="entry name" value="Metal_Hydrolase"/>
</dbReference>
<dbReference type="Pfam" id="PF02614">
    <property type="entry name" value="UxaC"/>
    <property type="match status" value="1"/>
</dbReference>